<dbReference type="EMBL" id="MSLT01000006">
    <property type="protein sequence ID" value="OUD15304.1"/>
    <property type="molecule type" value="Genomic_DNA"/>
</dbReference>
<dbReference type="AlphaFoldDB" id="A0A251XAE1"/>
<organism evidence="1 2">
    <name type="scientific">Thioflexithrix psekupsensis</name>
    <dbReference type="NCBI Taxonomy" id="1570016"/>
    <lineage>
        <taxon>Bacteria</taxon>
        <taxon>Pseudomonadati</taxon>
        <taxon>Pseudomonadota</taxon>
        <taxon>Gammaproteobacteria</taxon>
        <taxon>Thiotrichales</taxon>
        <taxon>Thioflexithrix</taxon>
    </lineage>
</organism>
<accession>A0A251XAE1</accession>
<proteinExistence type="predicted"/>
<sequence length="100" mass="11265">MSEDNVEIKTKEIDVTEAVAIACQQIKLLFKDELPIRNLALEEVEFDESGGEWLVTLGYDSPHKIVRKTGVTSMPLMPHDVEEEVKDVIILDDLLNGKEV</sequence>
<dbReference type="OrthoDB" id="7107945at2"/>
<dbReference type="RefSeq" id="WP_086486897.1">
    <property type="nucleotide sequence ID" value="NZ_MSLT01000006.1"/>
</dbReference>
<evidence type="ECO:0000313" key="2">
    <source>
        <dbReference type="Proteomes" id="UP000194798"/>
    </source>
</evidence>
<dbReference type="Proteomes" id="UP000194798">
    <property type="component" value="Unassembled WGS sequence"/>
</dbReference>
<evidence type="ECO:0000313" key="1">
    <source>
        <dbReference type="EMBL" id="OUD15304.1"/>
    </source>
</evidence>
<name>A0A251XAE1_9GAMM</name>
<keyword evidence="2" id="KW-1185">Reference proteome</keyword>
<protein>
    <submittedName>
        <fullName evidence="1">Uncharacterized protein</fullName>
    </submittedName>
</protein>
<gene>
    <name evidence="1" type="ORF">TPSD3_01885</name>
</gene>
<comment type="caution">
    <text evidence="1">The sequence shown here is derived from an EMBL/GenBank/DDBJ whole genome shotgun (WGS) entry which is preliminary data.</text>
</comment>
<reference evidence="1 2" key="1">
    <citation type="submission" date="2016-12" db="EMBL/GenBank/DDBJ databases">
        <title>Thioflexothrix psekupsii D3 genome sequencing and assembly.</title>
        <authorList>
            <person name="Fomenkov A."/>
            <person name="Vincze T."/>
            <person name="Grabovich M."/>
            <person name="Anton B.P."/>
            <person name="Dubinina G."/>
            <person name="Orlova M."/>
            <person name="Belousova E."/>
            <person name="Roberts R.J."/>
        </authorList>
    </citation>
    <scope>NUCLEOTIDE SEQUENCE [LARGE SCALE GENOMIC DNA]</scope>
    <source>
        <strain evidence="1">D3</strain>
    </source>
</reference>